<dbReference type="Proteomes" id="UP000180043">
    <property type="component" value="Unassembled WGS sequence"/>
</dbReference>
<name>A0A1S1LFJ8_MYCCH</name>
<evidence type="ECO:0000256" key="1">
    <source>
        <dbReference type="SAM" id="MobiDB-lite"/>
    </source>
</evidence>
<organism evidence="2 3">
    <name type="scientific">Mycobacteroides chelonae</name>
    <name type="common">Mycobacterium chelonae</name>
    <dbReference type="NCBI Taxonomy" id="1774"/>
    <lineage>
        <taxon>Bacteria</taxon>
        <taxon>Bacillati</taxon>
        <taxon>Actinomycetota</taxon>
        <taxon>Actinomycetes</taxon>
        <taxon>Mycobacteriales</taxon>
        <taxon>Mycobacteriaceae</taxon>
        <taxon>Mycobacteroides</taxon>
    </lineage>
</organism>
<sequence>MDFRLRTSAAAQFLGMPRQHVAERCGGGTIPSIQSSSHRRIAPSELVKFATGSAEPHDNRVLRRHQPFITTLPINSPAVTAKARPYLTLAGNEYPQDQARTLEPGLGIIDVQTPRPPSAALRARSPFTEFSPTPPERASFARNARTTNRTRHNLPSGQPPPPLHRLNPADHPNVAHTESRTTT</sequence>
<proteinExistence type="predicted"/>
<feature type="compositionally biased region" description="Low complexity" evidence="1">
    <location>
        <begin position="137"/>
        <end position="147"/>
    </location>
</feature>
<evidence type="ECO:0000313" key="2">
    <source>
        <dbReference type="EMBL" id="OHU46113.1"/>
    </source>
</evidence>
<evidence type="ECO:0008006" key="4">
    <source>
        <dbReference type="Google" id="ProtNLM"/>
    </source>
</evidence>
<reference evidence="2 3" key="1">
    <citation type="submission" date="2016-10" db="EMBL/GenBank/DDBJ databases">
        <title>Evaluation of Human, Veterinary and Environmental Mycobacterium chelonae Isolates by Core Genome Phylogenomic Analysis, Targeted Gene Comparison, and Anti-microbial Susceptibility Patterns: A Tale of Mistaken Identities.</title>
        <authorList>
            <person name="Fogelson S.B."/>
            <person name="Camus A.C."/>
            <person name="Lorenz W."/>
            <person name="Vasireddy R."/>
            <person name="Vasireddy S."/>
            <person name="Smith T."/>
            <person name="Brown-Elliott B.A."/>
            <person name="Wallace R.J.Jr."/>
            <person name="Hasan N.A."/>
            <person name="Reischl U."/>
            <person name="Sanchez S."/>
        </authorList>
    </citation>
    <scope>NUCLEOTIDE SEQUENCE [LARGE SCALE GENOMIC DNA]</scope>
    <source>
        <strain evidence="2 3">15515</strain>
    </source>
</reference>
<dbReference type="AlphaFoldDB" id="A0A1S1LFJ8"/>
<evidence type="ECO:0000313" key="3">
    <source>
        <dbReference type="Proteomes" id="UP000180043"/>
    </source>
</evidence>
<comment type="caution">
    <text evidence="2">The sequence shown here is derived from an EMBL/GenBank/DDBJ whole genome shotgun (WGS) entry which is preliminary data.</text>
</comment>
<accession>A0A1S1LFJ8</accession>
<gene>
    <name evidence="2" type="ORF">BKG82_28455</name>
</gene>
<feature type="region of interest" description="Disordered" evidence="1">
    <location>
        <begin position="116"/>
        <end position="183"/>
    </location>
</feature>
<protein>
    <recommendedName>
        <fullName evidence="4">Helix-turn-helix domain-containing protein</fullName>
    </recommendedName>
</protein>
<dbReference type="EMBL" id="MLIQ01000049">
    <property type="protein sequence ID" value="OHU46113.1"/>
    <property type="molecule type" value="Genomic_DNA"/>
</dbReference>